<dbReference type="RefSeq" id="WP_380049089.1">
    <property type="nucleotide sequence ID" value="NZ_JBHLTC010000020.1"/>
</dbReference>
<gene>
    <name evidence="2" type="ORF">ACFFGN_18315</name>
</gene>
<dbReference type="SUPFAM" id="SSF89372">
    <property type="entry name" value="Fucose-specific lectin"/>
    <property type="match status" value="1"/>
</dbReference>
<dbReference type="Gene3D" id="2.120.10.70">
    <property type="entry name" value="Fucose-specific lectin"/>
    <property type="match status" value="1"/>
</dbReference>
<accession>A0ABV6QN21</accession>
<evidence type="ECO:0000313" key="2">
    <source>
        <dbReference type="EMBL" id="MFC0626040.1"/>
    </source>
</evidence>
<dbReference type="InterPro" id="IPR058502">
    <property type="entry name" value="PLL-like_beta-prop"/>
</dbReference>
<reference evidence="2 3" key="1">
    <citation type="submission" date="2024-09" db="EMBL/GenBank/DDBJ databases">
        <authorList>
            <person name="Sun Q."/>
            <person name="Mori K."/>
        </authorList>
    </citation>
    <scope>NUCLEOTIDE SEQUENCE [LARGE SCALE GENOMIC DNA]</scope>
    <source>
        <strain evidence="2 3">CGMCC 1.15906</strain>
    </source>
</reference>
<evidence type="ECO:0000259" key="1">
    <source>
        <dbReference type="Pfam" id="PF26607"/>
    </source>
</evidence>
<dbReference type="Proteomes" id="UP001589890">
    <property type="component" value="Unassembled WGS sequence"/>
</dbReference>
<name>A0ABV6QN21_9ACTN</name>
<dbReference type="EMBL" id="JBHLTC010000020">
    <property type="protein sequence ID" value="MFC0626040.1"/>
    <property type="molecule type" value="Genomic_DNA"/>
</dbReference>
<feature type="domain" description="PLL-like beta propeller" evidence="1">
    <location>
        <begin position="106"/>
        <end position="193"/>
    </location>
</feature>
<keyword evidence="3" id="KW-1185">Reference proteome</keyword>
<proteinExistence type="predicted"/>
<organism evidence="2 3">
    <name type="scientific">Kribbella deserti</name>
    <dbReference type="NCBI Taxonomy" id="1926257"/>
    <lineage>
        <taxon>Bacteria</taxon>
        <taxon>Bacillati</taxon>
        <taxon>Actinomycetota</taxon>
        <taxon>Actinomycetes</taxon>
        <taxon>Propionibacteriales</taxon>
        <taxon>Kribbellaceae</taxon>
        <taxon>Kribbella</taxon>
    </lineage>
</organism>
<evidence type="ECO:0000313" key="3">
    <source>
        <dbReference type="Proteomes" id="UP001589890"/>
    </source>
</evidence>
<dbReference type="Pfam" id="PF26607">
    <property type="entry name" value="DUF8189"/>
    <property type="match status" value="1"/>
</dbReference>
<sequence>MSIAVARGGDGRLLVYGGTDQEFRDSFRWWQSAPGSAIWSSYSGFANPSGGVGSVAAETNGDGRIDLFGTGGDHNQTWIGWQTAPDDDTWSHWSWLNGSGPGLSAAAARNQDGRLDLVGSNGYGHFWINWQTEAGQAWANWTRLTDTGTGVASVAADANADGRLQVVAVDWSGKVYQRRQHNPGGGWSGWTSVDLTTDALRP</sequence>
<protein>
    <submittedName>
        <fullName evidence="2">FG-GAP-like repeat-containing protein</fullName>
    </submittedName>
</protein>
<comment type="caution">
    <text evidence="2">The sequence shown here is derived from an EMBL/GenBank/DDBJ whole genome shotgun (WGS) entry which is preliminary data.</text>
</comment>